<feature type="transmembrane region" description="Helical" evidence="1">
    <location>
        <begin position="56"/>
        <end position="78"/>
    </location>
</feature>
<sequence length="114" mass="13314">MKNSSLFDQKKLSLVGADYKKIFTLSTVMVTLPTIIMIIVKLWRRKDFFSMTVLEPLAWVLAGAFLFLPIVFIMLFIVTYQLKKMIGQLEEEVEQKKTPMILYHELSHENEGEK</sequence>
<keyword evidence="1" id="KW-1133">Transmembrane helix</keyword>
<feature type="transmembrane region" description="Helical" evidence="1">
    <location>
        <begin position="21"/>
        <end position="44"/>
    </location>
</feature>
<evidence type="ECO:0000313" key="3">
    <source>
        <dbReference type="Proteomes" id="UP000829580"/>
    </source>
</evidence>
<dbReference type="RefSeq" id="WP_241436004.1">
    <property type="nucleotide sequence ID" value="NZ_CP031844.2"/>
</dbReference>
<accession>A0ABY3W139</accession>
<proteinExistence type="predicted"/>
<keyword evidence="1" id="KW-0812">Transmembrane</keyword>
<gene>
    <name evidence="2" type="ORF">MNL13_06510</name>
</gene>
<keyword evidence="1" id="KW-0472">Membrane</keyword>
<dbReference type="Proteomes" id="UP000829580">
    <property type="component" value="Chromosome"/>
</dbReference>
<evidence type="ECO:0000256" key="1">
    <source>
        <dbReference type="SAM" id="Phobius"/>
    </source>
</evidence>
<dbReference type="GeneID" id="71061925"/>
<name>A0ABY3W139_9HYPH</name>
<reference evidence="2 3" key="1">
    <citation type="submission" date="2022-02" db="EMBL/GenBank/DDBJ databases">
        <title>Genomic structural plasticity of rodent-associated Bartonella in nature.</title>
        <authorList>
            <person name="Sousa K.C.M."/>
            <person name="Gutierrez R."/>
            <person name="Yahalomi D."/>
            <person name="Shalit T."/>
            <person name="Markus B."/>
            <person name="Nachum-Biala Y."/>
            <person name="Hawlena H."/>
            <person name="Marcos-Hadad E."/>
            <person name="Hazkani-Covo E."/>
            <person name="Neves H.R."/>
            <person name="Covo S."/>
            <person name="Harrus S."/>
        </authorList>
    </citation>
    <scope>NUCLEOTIDE SEQUENCE [LARGE SCALE GENOMIC DNA]</scope>
    <source>
        <strain evidence="2 3">B35_1_2</strain>
    </source>
</reference>
<keyword evidence="3" id="KW-1185">Reference proteome</keyword>
<evidence type="ECO:0000313" key="2">
    <source>
        <dbReference type="EMBL" id="UNF28853.1"/>
    </source>
</evidence>
<dbReference type="EMBL" id="CP093033">
    <property type="protein sequence ID" value="UNF28853.1"/>
    <property type="molecule type" value="Genomic_DNA"/>
</dbReference>
<organism evidence="2 3">
    <name type="scientific">Bartonella krasnovii</name>
    <dbReference type="NCBI Taxonomy" id="2267275"/>
    <lineage>
        <taxon>Bacteria</taxon>
        <taxon>Pseudomonadati</taxon>
        <taxon>Pseudomonadota</taxon>
        <taxon>Alphaproteobacteria</taxon>
        <taxon>Hyphomicrobiales</taxon>
        <taxon>Bartonellaceae</taxon>
        <taxon>Bartonella</taxon>
    </lineage>
</organism>
<protein>
    <submittedName>
        <fullName evidence="2">Uncharacterized protein</fullName>
    </submittedName>
</protein>